<dbReference type="Pfam" id="PF00072">
    <property type="entry name" value="Response_reg"/>
    <property type="match status" value="1"/>
</dbReference>
<dbReference type="Proteomes" id="UP000235584">
    <property type="component" value="Chromosome"/>
</dbReference>
<dbReference type="FunFam" id="3.30.565.10:FF:000010">
    <property type="entry name" value="Sensor histidine kinase RcsC"/>
    <property type="match status" value="1"/>
</dbReference>
<dbReference type="FunFam" id="1.10.287.130:FF:000001">
    <property type="entry name" value="Two-component sensor histidine kinase"/>
    <property type="match status" value="1"/>
</dbReference>
<protein>
    <recommendedName>
        <fullName evidence="2">histidine kinase</fullName>
        <ecNumber evidence="2">2.7.13.3</ecNumber>
    </recommendedName>
</protein>
<dbReference type="KEGG" id="bsto:C0V70_12370"/>
<dbReference type="AlphaFoldDB" id="A0A2K9NTN3"/>
<dbReference type="PANTHER" id="PTHR43047">
    <property type="entry name" value="TWO-COMPONENT HISTIDINE PROTEIN KINASE"/>
    <property type="match status" value="1"/>
</dbReference>
<dbReference type="SMART" id="SM00387">
    <property type="entry name" value="HATPase_c"/>
    <property type="match status" value="1"/>
</dbReference>
<keyword evidence="4" id="KW-0808">Transferase</keyword>
<evidence type="ECO:0000256" key="6">
    <source>
        <dbReference type="ARBA" id="ARBA00023012"/>
    </source>
</evidence>
<dbReference type="CDD" id="cd16922">
    <property type="entry name" value="HATPase_EvgS-ArcB-TorS-like"/>
    <property type="match status" value="1"/>
</dbReference>
<dbReference type="Pfam" id="PF13426">
    <property type="entry name" value="PAS_9"/>
    <property type="match status" value="1"/>
</dbReference>
<dbReference type="InterPro" id="IPR001789">
    <property type="entry name" value="Sig_transdc_resp-reg_receiver"/>
</dbReference>
<dbReference type="GO" id="GO:0000155">
    <property type="term" value="F:phosphorelay sensor kinase activity"/>
    <property type="evidence" value="ECO:0007669"/>
    <property type="project" value="InterPro"/>
</dbReference>
<dbReference type="SUPFAM" id="SSF55785">
    <property type="entry name" value="PYP-like sensor domain (PAS domain)"/>
    <property type="match status" value="1"/>
</dbReference>
<dbReference type="EMBL" id="CP025704">
    <property type="protein sequence ID" value="AUN98883.1"/>
    <property type="molecule type" value="Genomic_DNA"/>
</dbReference>
<dbReference type="NCBIfam" id="TIGR00229">
    <property type="entry name" value="sensory_box"/>
    <property type="match status" value="1"/>
</dbReference>
<dbReference type="InterPro" id="IPR036097">
    <property type="entry name" value="HisK_dim/P_sf"/>
</dbReference>
<dbReference type="InterPro" id="IPR000014">
    <property type="entry name" value="PAS"/>
</dbReference>
<dbReference type="PROSITE" id="PS50113">
    <property type="entry name" value="PAC"/>
    <property type="match status" value="1"/>
</dbReference>
<dbReference type="Gene3D" id="3.40.50.2300">
    <property type="match status" value="1"/>
</dbReference>
<dbReference type="SUPFAM" id="SSF52172">
    <property type="entry name" value="CheY-like"/>
    <property type="match status" value="1"/>
</dbReference>
<evidence type="ECO:0000256" key="1">
    <source>
        <dbReference type="ARBA" id="ARBA00000085"/>
    </source>
</evidence>
<organism evidence="7 8">
    <name type="scientific">Bacteriovorax stolpii</name>
    <name type="common">Bdellovibrio stolpii</name>
    <dbReference type="NCBI Taxonomy" id="960"/>
    <lineage>
        <taxon>Bacteria</taxon>
        <taxon>Pseudomonadati</taxon>
        <taxon>Bdellovibrionota</taxon>
        <taxon>Bacteriovoracia</taxon>
        <taxon>Bacteriovoracales</taxon>
        <taxon>Bacteriovoracaceae</taxon>
        <taxon>Bacteriovorax</taxon>
    </lineage>
</organism>
<dbReference type="CDD" id="cd00082">
    <property type="entry name" value="HisKA"/>
    <property type="match status" value="1"/>
</dbReference>
<keyword evidence="8" id="KW-1185">Reference proteome</keyword>
<dbReference type="SUPFAM" id="SSF47384">
    <property type="entry name" value="Homodimeric domain of signal transducing histidine kinase"/>
    <property type="match status" value="1"/>
</dbReference>
<dbReference type="PROSITE" id="PS50112">
    <property type="entry name" value="PAS"/>
    <property type="match status" value="1"/>
</dbReference>
<dbReference type="InterPro" id="IPR011006">
    <property type="entry name" value="CheY-like_superfamily"/>
</dbReference>
<dbReference type="InterPro" id="IPR005467">
    <property type="entry name" value="His_kinase_dom"/>
</dbReference>
<dbReference type="Gene3D" id="1.10.287.130">
    <property type="match status" value="1"/>
</dbReference>
<dbReference type="InterPro" id="IPR036890">
    <property type="entry name" value="HATPase_C_sf"/>
</dbReference>
<dbReference type="Pfam" id="PF00512">
    <property type="entry name" value="HisKA"/>
    <property type="match status" value="1"/>
</dbReference>
<dbReference type="InterPro" id="IPR003594">
    <property type="entry name" value="HATPase_dom"/>
</dbReference>
<comment type="catalytic activity">
    <reaction evidence="1">
        <text>ATP + protein L-histidine = ADP + protein N-phospho-L-histidine.</text>
        <dbReference type="EC" id="2.7.13.3"/>
    </reaction>
</comment>
<sequence length="510" mass="57579">MQFNGELTNSYKMSKLTIDSMVDHAVYILDTKGIILSSNSGAERLMGLKHSEAIKTHIARFYTMDDIEKNHPEHDLKQAFSFGRIEEEGWRVRKNGTSFWANFVISRLDDSQGAHIGFSVITRDLTKKKDREEALKQSQSMALKALKLKTQFIADISHEIRTPLGAILGFAEFLQKDDVSEDDRQRYLDIILKNGKNLHHLINDILDLSKVEAGRIDIQMRTFDLDLLIAEVIELFHAECLKKDIFLTYEPNHLFIDNVTSDPGRLQQVLINLVGNAVKFTDEGGITIKVEKGQQKNQLKILIQDTGMGMNEEEASRIFQPYVQADKCQSRARTGTGLGLILSRKIAEALGGDVELVHSEFTLGSTFGISFTDYPSLRTSNKPKQVQKTDRSLKSKSILIVDDSIDNLEIIKLFLSSYGGDADVASDGNEALYKIKEKHYDVILMDIEMPMMNGFQVIEKLRSMEVETPVIALTAHAMPEDRLKTKNAGFFDHVTKPIDFTYLVEAIENV</sequence>
<evidence type="ECO:0000313" key="7">
    <source>
        <dbReference type="EMBL" id="AUN98883.1"/>
    </source>
</evidence>
<evidence type="ECO:0000256" key="5">
    <source>
        <dbReference type="ARBA" id="ARBA00022777"/>
    </source>
</evidence>
<dbReference type="InterPro" id="IPR035965">
    <property type="entry name" value="PAS-like_dom_sf"/>
</dbReference>
<dbReference type="Gene3D" id="3.30.450.20">
    <property type="entry name" value="PAS domain"/>
    <property type="match status" value="1"/>
</dbReference>
<dbReference type="Pfam" id="PF02518">
    <property type="entry name" value="HATPase_c"/>
    <property type="match status" value="1"/>
</dbReference>
<dbReference type="PROSITE" id="PS50109">
    <property type="entry name" value="HIS_KIN"/>
    <property type="match status" value="1"/>
</dbReference>
<dbReference type="OrthoDB" id="5288936at2"/>
<dbReference type="SUPFAM" id="SSF55874">
    <property type="entry name" value="ATPase domain of HSP90 chaperone/DNA topoisomerase II/histidine kinase"/>
    <property type="match status" value="1"/>
</dbReference>
<dbReference type="SMART" id="SM00388">
    <property type="entry name" value="HisKA"/>
    <property type="match status" value="1"/>
</dbReference>
<dbReference type="EC" id="2.7.13.3" evidence="2"/>
<keyword evidence="5" id="KW-0418">Kinase</keyword>
<dbReference type="Gene3D" id="3.30.565.10">
    <property type="entry name" value="Histidine kinase-like ATPase, C-terminal domain"/>
    <property type="match status" value="1"/>
</dbReference>
<dbReference type="InterPro" id="IPR000700">
    <property type="entry name" value="PAS-assoc_C"/>
</dbReference>
<keyword evidence="6" id="KW-0902">Two-component regulatory system</keyword>
<evidence type="ECO:0000256" key="4">
    <source>
        <dbReference type="ARBA" id="ARBA00022679"/>
    </source>
</evidence>
<dbReference type="PROSITE" id="PS50110">
    <property type="entry name" value="RESPONSE_REGULATORY"/>
    <property type="match status" value="1"/>
</dbReference>
<keyword evidence="3" id="KW-0597">Phosphoprotein</keyword>
<evidence type="ECO:0000256" key="3">
    <source>
        <dbReference type="ARBA" id="ARBA00022553"/>
    </source>
</evidence>
<name>A0A2K9NTN3_BACTC</name>
<dbReference type="CDD" id="cd00130">
    <property type="entry name" value="PAS"/>
    <property type="match status" value="1"/>
</dbReference>
<dbReference type="InterPro" id="IPR003661">
    <property type="entry name" value="HisK_dim/P_dom"/>
</dbReference>
<dbReference type="CDD" id="cd17546">
    <property type="entry name" value="REC_hyHK_CKI1_RcsC-like"/>
    <property type="match status" value="1"/>
</dbReference>
<evidence type="ECO:0000313" key="8">
    <source>
        <dbReference type="Proteomes" id="UP000235584"/>
    </source>
</evidence>
<dbReference type="SMART" id="SM00448">
    <property type="entry name" value="REC"/>
    <property type="match status" value="1"/>
</dbReference>
<dbReference type="PRINTS" id="PR00344">
    <property type="entry name" value="BCTRLSENSOR"/>
</dbReference>
<gene>
    <name evidence="7" type="ORF">C0V70_12370</name>
</gene>
<reference evidence="7 8" key="1">
    <citation type="submission" date="2018-01" db="EMBL/GenBank/DDBJ databases">
        <title>Complete genome sequence of Bacteriovorax stolpii DSM12778.</title>
        <authorList>
            <person name="Tang B."/>
            <person name="Chang J."/>
        </authorList>
    </citation>
    <scope>NUCLEOTIDE SEQUENCE [LARGE SCALE GENOMIC DNA]</scope>
    <source>
        <strain evidence="7 8">DSM 12778</strain>
    </source>
</reference>
<dbReference type="InterPro" id="IPR004358">
    <property type="entry name" value="Sig_transdc_His_kin-like_C"/>
</dbReference>
<dbReference type="PANTHER" id="PTHR43047:SF64">
    <property type="entry name" value="HISTIDINE KINASE CONTAINING CHEY-HOMOLOGOUS RECEIVER DOMAIN AND PAS DOMAIN-RELATED"/>
    <property type="match status" value="1"/>
</dbReference>
<evidence type="ECO:0000256" key="2">
    <source>
        <dbReference type="ARBA" id="ARBA00012438"/>
    </source>
</evidence>
<proteinExistence type="predicted"/>
<accession>A0A2K9NTN3</accession>